<dbReference type="EMBL" id="CP045875">
    <property type="protein sequence ID" value="QGG48861.1"/>
    <property type="molecule type" value="Genomic_DNA"/>
</dbReference>
<reference evidence="2" key="1">
    <citation type="submission" date="2019-11" db="EMBL/GenBank/DDBJ databases">
        <title>Genome sequence of Heliorestis convoluta strain HH, an alkaliphilic and minimalistic phototrophic bacterium from a soda lake in Egypt.</title>
        <authorList>
            <person name="Dewey E.D."/>
            <person name="Stokes L.M."/>
            <person name="Burchell B.M."/>
            <person name="Shaffer K.N."/>
            <person name="Huntington A.M."/>
            <person name="Baker J.M."/>
            <person name="Nadendla S."/>
            <person name="Giglio M.G."/>
            <person name="Touchman J.W."/>
            <person name="Blankenship R.E."/>
            <person name="Madigan M.T."/>
            <person name="Sattley W.M."/>
        </authorList>
    </citation>
    <scope>NUCLEOTIDE SEQUENCE [LARGE SCALE GENOMIC DNA]</scope>
    <source>
        <strain evidence="2">HH</strain>
    </source>
</reference>
<protein>
    <submittedName>
        <fullName evidence="1">Uncharacterized protein</fullName>
    </submittedName>
</protein>
<dbReference type="AlphaFoldDB" id="A0A5Q2N3H4"/>
<dbReference type="KEGG" id="hcv:FTV88_2772"/>
<keyword evidence="2" id="KW-1185">Reference proteome</keyword>
<proteinExistence type="predicted"/>
<evidence type="ECO:0000313" key="2">
    <source>
        <dbReference type="Proteomes" id="UP000366051"/>
    </source>
</evidence>
<gene>
    <name evidence="1" type="ORF">FTV88_2772</name>
</gene>
<accession>A0A5Q2N3H4</accession>
<sequence length="37" mass="3997">MGTQPVKVISQAQQATCNNLHTGNEANNQSLQSLQRS</sequence>
<dbReference type="Proteomes" id="UP000366051">
    <property type="component" value="Chromosome"/>
</dbReference>
<organism evidence="1 2">
    <name type="scientific">Heliorestis convoluta</name>
    <dbReference type="NCBI Taxonomy" id="356322"/>
    <lineage>
        <taxon>Bacteria</taxon>
        <taxon>Bacillati</taxon>
        <taxon>Bacillota</taxon>
        <taxon>Clostridia</taxon>
        <taxon>Eubacteriales</taxon>
        <taxon>Heliobacteriaceae</taxon>
        <taxon>Heliorestis</taxon>
    </lineage>
</organism>
<evidence type="ECO:0000313" key="1">
    <source>
        <dbReference type="EMBL" id="QGG48861.1"/>
    </source>
</evidence>
<name>A0A5Q2N3H4_9FIRM</name>